<reference evidence="1 2" key="1">
    <citation type="journal article" date="2015" name="Stand. Genomic Sci.">
        <title>Genomic Encyclopedia of Bacterial and Archaeal Type Strains, Phase III: the genomes of soil and plant-associated and newly described type strains.</title>
        <authorList>
            <person name="Whitman W.B."/>
            <person name="Woyke T."/>
            <person name="Klenk H.P."/>
            <person name="Zhou Y."/>
            <person name="Lilburn T.G."/>
            <person name="Beck B.J."/>
            <person name="De Vos P."/>
            <person name="Vandamme P."/>
            <person name="Eisen J.A."/>
            <person name="Garrity G."/>
            <person name="Hugenholtz P."/>
            <person name="Kyrpides N.C."/>
        </authorList>
    </citation>
    <scope>NUCLEOTIDE SEQUENCE [LARGE SCALE GENOMIC DNA]</scope>
    <source>
        <strain evidence="1 2">VKM Ac-2541</strain>
    </source>
</reference>
<organism evidence="1 2">
    <name type="scientific">Kribbella antiqua</name>
    <dbReference type="NCBI Taxonomy" id="2512217"/>
    <lineage>
        <taxon>Bacteria</taxon>
        <taxon>Bacillati</taxon>
        <taxon>Actinomycetota</taxon>
        <taxon>Actinomycetes</taxon>
        <taxon>Propionibacteriales</taxon>
        <taxon>Kribbellaceae</taxon>
        <taxon>Kribbella</taxon>
    </lineage>
</organism>
<accession>A0A4R2IKG2</accession>
<evidence type="ECO:0000313" key="2">
    <source>
        <dbReference type="Proteomes" id="UP000295573"/>
    </source>
</evidence>
<dbReference type="AlphaFoldDB" id="A0A4R2IKG2"/>
<dbReference type="EMBL" id="SLWR01000008">
    <property type="protein sequence ID" value="TCO45473.1"/>
    <property type="molecule type" value="Genomic_DNA"/>
</dbReference>
<name>A0A4R2IKG2_9ACTN</name>
<sequence length="199" mass="21344">MLQELAAGVFAAADEEVGAEGDVDGGAEVQGAYGDEQVGWAGLFQDDHERHNGGVVGGWLGACDQQAAVHDLVAASVAWYLDNLFARHPISLTDFAVPPRELSTTLAPQRRGPALRSHRSFLGAERGWRVLKVERQPAASVTSGLSKVPTNWSEPATSVRSTICWLFFSCNLFRHDSANEGAKMSYFANAEANSGVAAW</sequence>
<keyword evidence="2" id="KW-1185">Reference proteome</keyword>
<dbReference type="Proteomes" id="UP000295573">
    <property type="component" value="Unassembled WGS sequence"/>
</dbReference>
<protein>
    <submittedName>
        <fullName evidence="1">Uncharacterized protein</fullName>
    </submittedName>
</protein>
<proteinExistence type="predicted"/>
<evidence type="ECO:0000313" key="1">
    <source>
        <dbReference type="EMBL" id="TCO45473.1"/>
    </source>
</evidence>
<comment type="caution">
    <text evidence="1">The sequence shown here is derived from an EMBL/GenBank/DDBJ whole genome shotgun (WGS) entry which is preliminary data.</text>
</comment>
<gene>
    <name evidence="1" type="ORF">EV646_10895</name>
</gene>